<dbReference type="InterPro" id="IPR000182">
    <property type="entry name" value="GNAT_dom"/>
</dbReference>
<name>A0A0L0GB83_9EUKA</name>
<dbReference type="GeneID" id="25902086"/>
<dbReference type="RefSeq" id="XP_014160162.1">
    <property type="nucleotide sequence ID" value="XM_014304687.1"/>
</dbReference>
<sequence>MLEVYQTVSDKLLSKILRSTSDGRNIICRKALTNEQVENFIRTGNMFVVNCVNGKLCGFASVESEDGLAIFNLICTEVRGGKAIIDFIVNACKMLYVEELMLHALNDELIPFYETNGFVSSPDDRREMTMVF</sequence>
<keyword evidence="3" id="KW-1185">Reference proteome</keyword>
<evidence type="ECO:0000313" key="3">
    <source>
        <dbReference type="Proteomes" id="UP000054560"/>
    </source>
</evidence>
<dbReference type="SUPFAM" id="SSF55729">
    <property type="entry name" value="Acyl-CoA N-acyltransferases (Nat)"/>
    <property type="match status" value="1"/>
</dbReference>
<dbReference type="GO" id="GO:0016747">
    <property type="term" value="F:acyltransferase activity, transferring groups other than amino-acyl groups"/>
    <property type="evidence" value="ECO:0007669"/>
    <property type="project" value="InterPro"/>
</dbReference>
<dbReference type="Gene3D" id="3.40.630.30">
    <property type="match status" value="1"/>
</dbReference>
<dbReference type="InterPro" id="IPR016181">
    <property type="entry name" value="Acyl_CoA_acyltransferase"/>
</dbReference>
<accession>A0A0L0GB83</accession>
<protein>
    <recommendedName>
        <fullName evidence="1">N-acetyltransferase domain-containing protein</fullName>
    </recommendedName>
</protein>
<proteinExistence type="predicted"/>
<reference evidence="2 3" key="1">
    <citation type="submission" date="2011-02" db="EMBL/GenBank/DDBJ databases">
        <title>The Genome Sequence of Sphaeroforma arctica JP610.</title>
        <authorList>
            <consortium name="The Broad Institute Genome Sequencing Platform"/>
            <person name="Russ C."/>
            <person name="Cuomo C."/>
            <person name="Young S.K."/>
            <person name="Zeng Q."/>
            <person name="Gargeya S."/>
            <person name="Alvarado L."/>
            <person name="Berlin A."/>
            <person name="Chapman S.B."/>
            <person name="Chen Z."/>
            <person name="Freedman E."/>
            <person name="Gellesch M."/>
            <person name="Goldberg J."/>
            <person name="Griggs A."/>
            <person name="Gujja S."/>
            <person name="Heilman E."/>
            <person name="Heiman D."/>
            <person name="Howarth C."/>
            <person name="Mehta T."/>
            <person name="Neiman D."/>
            <person name="Pearson M."/>
            <person name="Roberts A."/>
            <person name="Saif S."/>
            <person name="Shea T."/>
            <person name="Shenoy N."/>
            <person name="Sisk P."/>
            <person name="Stolte C."/>
            <person name="Sykes S."/>
            <person name="White J."/>
            <person name="Yandava C."/>
            <person name="Burger G."/>
            <person name="Gray M.W."/>
            <person name="Holland P.W.H."/>
            <person name="King N."/>
            <person name="Lang F.B.F."/>
            <person name="Roger A.J."/>
            <person name="Ruiz-Trillo I."/>
            <person name="Haas B."/>
            <person name="Nusbaum C."/>
            <person name="Birren B."/>
        </authorList>
    </citation>
    <scope>NUCLEOTIDE SEQUENCE [LARGE SCALE GENOMIC DNA]</scope>
    <source>
        <strain evidence="2 3">JP610</strain>
    </source>
</reference>
<organism evidence="2 3">
    <name type="scientific">Sphaeroforma arctica JP610</name>
    <dbReference type="NCBI Taxonomy" id="667725"/>
    <lineage>
        <taxon>Eukaryota</taxon>
        <taxon>Ichthyosporea</taxon>
        <taxon>Ichthyophonida</taxon>
        <taxon>Sphaeroforma</taxon>
    </lineage>
</organism>
<dbReference type="EMBL" id="KQ241660">
    <property type="protein sequence ID" value="KNC86260.1"/>
    <property type="molecule type" value="Genomic_DNA"/>
</dbReference>
<evidence type="ECO:0000259" key="1">
    <source>
        <dbReference type="Pfam" id="PF13673"/>
    </source>
</evidence>
<dbReference type="Pfam" id="PF13673">
    <property type="entry name" value="Acetyltransf_10"/>
    <property type="match status" value="1"/>
</dbReference>
<dbReference type="Proteomes" id="UP000054560">
    <property type="component" value="Unassembled WGS sequence"/>
</dbReference>
<feature type="domain" description="N-acetyltransferase" evidence="1">
    <location>
        <begin position="30"/>
        <end position="127"/>
    </location>
</feature>
<gene>
    <name evidence="2" type="ORF">SARC_01582</name>
</gene>
<dbReference type="AlphaFoldDB" id="A0A0L0GB83"/>
<evidence type="ECO:0000313" key="2">
    <source>
        <dbReference type="EMBL" id="KNC86260.1"/>
    </source>
</evidence>